<feature type="region of interest" description="Disordered" evidence="1">
    <location>
        <begin position="1"/>
        <end position="42"/>
    </location>
</feature>
<dbReference type="EMBL" id="BPLR01018881">
    <property type="protein sequence ID" value="GIZ02943.1"/>
    <property type="molecule type" value="Genomic_DNA"/>
</dbReference>
<keyword evidence="3" id="KW-1185">Reference proteome</keyword>
<accession>A0AAV4Y758</accession>
<evidence type="ECO:0000256" key="1">
    <source>
        <dbReference type="SAM" id="MobiDB-lite"/>
    </source>
</evidence>
<reference evidence="2 3" key="1">
    <citation type="submission" date="2021-06" db="EMBL/GenBank/DDBJ databases">
        <title>Caerostris extrusa draft genome.</title>
        <authorList>
            <person name="Kono N."/>
            <person name="Arakawa K."/>
        </authorList>
    </citation>
    <scope>NUCLEOTIDE SEQUENCE [LARGE SCALE GENOMIC DNA]</scope>
</reference>
<proteinExistence type="predicted"/>
<gene>
    <name evidence="2" type="ORF">CEXT_399041</name>
</gene>
<evidence type="ECO:0000313" key="3">
    <source>
        <dbReference type="Proteomes" id="UP001054945"/>
    </source>
</evidence>
<dbReference type="Proteomes" id="UP001054945">
    <property type="component" value="Unassembled WGS sequence"/>
</dbReference>
<name>A0AAV4Y758_CAEEX</name>
<evidence type="ECO:0000313" key="2">
    <source>
        <dbReference type="EMBL" id="GIZ02943.1"/>
    </source>
</evidence>
<organism evidence="2 3">
    <name type="scientific">Caerostris extrusa</name>
    <name type="common">Bark spider</name>
    <name type="synonym">Caerostris bankana</name>
    <dbReference type="NCBI Taxonomy" id="172846"/>
    <lineage>
        <taxon>Eukaryota</taxon>
        <taxon>Metazoa</taxon>
        <taxon>Ecdysozoa</taxon>
        <taxon>Arthropoda</taxon>
        <taxon>Chelicerata</taxon>
        <taxon>Arachnida</taxon>
        <taxon>Araneae</taxon>
        <taxon>Araneomorphae</taxon>
        <taxon>Entelegynae</taxon>
        <taxon>Araneoidea</taxon>
        <taxon>Araneidae</taxon>
        <taxon>Caerostris</taxon>
    </lineage>
</organism>
<protein>
    <submittedName>
        <fullName evidence="2">Uncharacterized protein</fullName>
    </submittedName>
</protein>
<comment type="caution">
    <text evidence="2">The sequence shown here is derived from an EMBL/GenBank/DDBJ whole genome shotgun (WGS) entry which is preliminary data.</text>
</comment>
<sequence>MQTQLSEMPLLKPLHRQSGGRPSGAEESHQATNGSEGVGVGKYTPSFPNMEKYRDTKTLIFLVCTKKELEHIFLFSGDAFFGVDPGVFPCVRISAHSANRYPAGFSDD</sequence>
<dbReference type="AlphaFoldDB" id="A0AAV4Y758"/>